<accession>A0A177IPG0</accession>
<dbReference type="OrthoDB" id="3243336at2"/>
<feature type="binding site" evidence="10">
    <location>
        <position position="74"/>
    </location>
    <ligand>
        <name>Mg(2+)</name>
        <dbReference type="ChEBI" id="CHEBI:18420"/>
    </ligand>
</feature>
<evidence type="ECO:0000256" key="10">
    <source>
        <dbReference type="HAMAP-Rule" id="MF_00097"/>
    </source>
</evidence>
<dbReference type="InterPro" id="IPR022998">
    <property type="entry name" value="ThiamineP_synth_TenI"/>
</dbReference>
<evidence type="ECO:0000256" key="3">
    <source>
        <dbReference type="ARBA" id="ARBA00022679"/>
    </source>
</evidence>
<keyword evidence="4 10" id="KW-0479">Metal-binding</keyword>
<comment type="caution">
    <text evidence="12">The sequence shown here is derived from an EMBL/GenBank/DDBJ whole genome shotgun (WGS) entry which is preliminary data.</text>
</comment>
<comment type="function">
    <text evidence="1 10">Condenses 4-methyl-5-(beta-hydroxyethyl)thiazole monophosphate (THZ-P) and 2-methyl-4-amino-5-hydroxymethyl pyrimidine pyrophosphate (HMP-PP) to form thiamine monophosphate (TMP).</text>
</comment>
<reference evidence="13" key="1">
    <citation type="submission" date="2016-02" db="EMBL/GenBank/DDBJ databases">
        <authorList>
            <person name="Kaur G."/>
            <person name="Nair G.R."/>
            <person name="Mayilraj S."/>
        </authorList>
    </citation>
    <scope>NUCLEOTIDE SEQUENCE [LARGE SCALE GENOMIC DNA]</scope>
    <source>
        <strain evidence="13">GA-15</strain>
    </source>
</reference>
<dbReference type="SUPFAM" id="SSF51391">
    <property type="entry name" value="Thiamin phosphate synthase"/>
    <property type="match status" value="1"/>
</dbReference>
<dbReference type="InterPro" id="IPR013785">
    <property type="entry name" value="Aldolase_TIM"/>
</dbReference>
<dbReference type="Proteomes" id="UP000076947">
    <property type="component" value="Unassembled WGS sequence"/>
</dbReference>
<dbReference type="EC" id="2.5.1.3" evidence="10"/>
<comment type="similarity">
    <text evidence="10">Belongs to the thiamine-phosphate synthase family.</text>
</comment>
<dbReference type="RefSeq" id="WP_066838223.1">
    <property type="nucleotide sequence ID" value="NZ_LSTQ01000007.1"/>
</dbReference>
<dbReference type="NCBIfam" id="NF000740">
    <property type="entry name" value="PRK00043.3-4"/>
    <property type="match status" value="1"/>
</dbReference>
<dbReference type="GO" id="GO:0004789">
    <property type="term" value="F:thiamine-phosphate diphosphorylase activity"/>
    <property type="evidence" value="ECO:0007669"/>
    <property type="project" value="UniProtKB-UniRule"/>
</dbReference>
<dbReference type="GO" id="GO:0000287">
    <property type="term" value="F:magnesium ion binding"/>
    <property type="evidence" value="ECO:0007669"/>
    <property type="project" value="UniProtKB-UniRule"/>
</dbReference>
<organism evidence="12 13">
    <name type="scientific">Corynebacterium stationis</name>
    <dbReference type="NCBI Taxonomy" id="1705"/>
    <lineage>
        <taxon>Bacteria</taxon>
        <taxon>Bacillati</taxon>
        <taxon>Actinomycetota</taxon>
        <taxon>Actinomycetes</taxon>
        <taxon>Mycobacteriales</taxon>
        <taxon>Corynebacteriaceae</taxon>
        <taxon>Corynebacterium</taxon>
    </lineage>
</organism>
<dbReference type="GO" id="GO:0009228">
    <property type="term" value="P:thiamine biosynthetic process"/>
    <property type="evidence" value="ECO:0007669"/>
    <property type="project" value="UniProtKB-KW"/>
</dbReference>
<evidence type="ECO:0000256" key="8">
    <source>
        <dbReference type="ARBA" id="ARBA00047851"/>
    </source>
</evidence>
<dbReference type="Pfam" id="PF02581">
    <property type="entry name" value="TMP-TENI"/>
    <property type="match status" value="1"/>
</dbReference>
<comment type="pathway">
    <text evidence="2 10">Cofactor biosynthesis; thiamine diphosphate biosynthesis; thiamine phosphate from 4-amino-2-methyl-5-diphosphomethylpyrimidine and 4-methyl-5-(2-phosphoethyl)-thiazole: step 1/1.</text>
</comment>
<evidence type="ECO:0000256" key="4">
    <source>
        <dbReference type="ARBA" id="ARBA00022723"/>
    </source>
</evidence>
<feature type="binding site" evidence="10">
    <location>
        <begin position="39"/>
        <end position="43"/>
    </location>
    <ligand>
        <name>4-amino-2-methyl-5-(diphosphooxymethyl)pyrimidine</name>
        <dbReference type="ChEBI" id="CHEBI:57841"/>
    </ligand>
</feature>
<feature type="binding site" evidence="10">
    <location>
        <begin position="145"/>
        <end position="147"/>
    </location>
    <ligand>
        <name>2-[(2R,5Z)-2-carboxy-4-methylthiazol-5(2H)-ylidene]ethyl phosphate</name>
        <dbReference type="ChEBI" id="CHEBI:62899"/>
    </ligand>
</feature>
<evidence type="ECO:0000259" key="11">
    <source>
        <dbReference type="Pfam" id="PF02581"/>
    </source>
</evidence>
<comment type="caution">
    <text evidence="10">Lacks conserved residue(s) required for the propagation of feature annotation.</text>
</comment>
<dbReference type="HAMAP" id="MF_00097">
    <property type="entry name" value="TMP_synthase"/>
    <property type="match status" value="1"/>
</dbReference>
<comment type="catalytic activity">
    <reaction evidence="7 10">
        <text>4-methyl-5-(2-phosphooxyethyl)-thiazole + 4-amino-2-methyl-5-(diphosphooxymethyl)pyrimidine + H(+) = thiamine phosphate + diphosphate</text>
        <dbReference type="Rhea" id="RHEA:22328"/>
        <dbReference type="ChEBI" id="CHEBI:15378"/>
        <dbReference type="ChEBI" id="CHEBI:33019"/>
        <dbReference type="ChEBI" id="CHEBI:37575"/>
        <dbReference type="ChEBI" id="CHEBI:57841"/>
        <dbReference type="ChEBI" id="CHEBI:58296"/>
        <dbReference type="EC" id="2.5.1.3"/>
    </reaction>
</comment>
<dbReference type="UniPathway" id="UPA00060">
    <property type="reaction ID" value="UER00141"/>
</dbReference>
<dbReference type="GO" id="GO:0009229">
    <property type="term" value="P:thiamine diphosphate biosynthetic process"/>
    <property type="evidence" value="ECO:0007669"/>
    <property type="project" value="UniProtKB-UniRule"/>
</dbReference>
<gene>
    <name evidence="10" type="primary">thiE</name>
    <name evidence="12" type="ORF">AYJ05_11960</name>
</gene>
<feature type="domain" description="Thiamine phosphate synthase/TenI" evidence="11">
    <location>
        <begin position="11"/>
        <end position="198"/>
    </location>
</feature>
<evidence type="ECO:0000313" key="12">
    <source>
        <dbReference type="EMBL" id="OAH30767.1"/>
    </source>
</evidence>
<feature type="binding site" evidence="10">
    <location>
        <position position="73"/>
    </location>
    <ligand>
        <name>4-amino-2-methyl-5-(diphosphooxymethyl)pyrimidine</name>
        <dbReference type="ChEBI" id="CHEBI:57841"/>
    </ligand>
</feature>
<dbReference type="AlphaFoldDB" id="A0A177IPG0"/>
<keyword evidence="5 10" id="KW-0460">Magnesium</keyword>
<evidence type="ECO:0000256" key="9">
    <source>
        <dbReference type="ARBA" id="ARBA00047883"/>
    </source>
</evidence>
<evidence type="ECO:0000256" key="1">
    <source>
        <dbReference type="ARBA" id="ARBA00003814"/>
    </source>
</evidence>
<dbReference type="PANTHER" id="PTHR20857:SF15">
    <property type="entry name" value="THIAMINE-PHOSPHATE SYNTHASE"/>
    <property type="match status" value="1"/>
</dbReference>
<dbReference type="EMBL" id="LSTQ01000007">
    <property type="protein sequence ID" value="OAH30767.1"/>
    <property type="molecule type" value="Genomic_DNA"/>
</dbReference>
<keyword evidence="13" id="KW-1185">Reference proteome</keyword>
<protein>
    <recommendedName>
        <fullName evidence="10">Thiamine-phosphate synthase</fullName>
        <shortName evidence="10">TP synthase</shortName>
        <shortName evidence="10">TPS</shortName>
        <ecNumber evidence="10">2.5.1.3</ecNumber>
    </recommendedName>
    <alternativeName>
        <fullName evidence="10">Thiamine-phosphate pyrophosphorylase</fullName>
        <shortName evidence="10">TMP pyrophosphorylase</shortName>
        <shortName evidence="10">TMP-PPase</shortName>
    </alternativeName>
</protein>
<feature type="binding site" evidence="10">
    <location>
        <position position="98"/>
    </location>
    <ligand>
        <name>Mg(2+)</name>
        <dbReference type="ChEBI" id="CHEBI:18420"/>
    </ligand>
</feature>
<evidence type="ECO:0000313" key="13">
    <source>
        <dbReference type="Proteomes" id="UP000076947"/>
    </source>
</evidence>
<evidence type="ECO:0000256" key="5">
    <source>
        <dbReference type="ARBA" id="ARBA00022842"/>
    </source>
</evidence>
<comment type="catalytic activity">
    <reaction evidence="8 10">
        <text>2-(2-carboxy-4-methylthiazol-5-yl)ethyl phosphate + 4-amino-2-methyl-5-(diphosphooxymethyl)pyrimidine + 2 H(+) = thiamine phosphate + CO2 + diphosphate</text>
        <dbReference type="Rhea" id="RHEA:47848"/>
        <dbReference type="ChEBI" id="CHEBI:15378"/>
        <dbReference type="ChEBI" id="CHEBI:16526"/>
        <dbReference type="ChEBI" id="CHEBI:33019"/>
        <dbReference type="ChEBI" id="CHEBI:37575"/>
        <dbReference type="ChEBI" id="CHEBI:57841"/>
        <dbReference type="ChEBI" id="CHEBI:62890"/>
        <dbReference type="EC" id="2.5.1.3"/>
    </reaction>
</comment>
<dbReference type="InterPro" id="IPR034291">
    <property type="entry name" value="TMP_synthase"/>
</dbReference>
<evidence type="ECO:0000256" key="7">
    <source>
        <dbReference type="ARBA" id="ARBA00047334"/>
    </source>
</evidence>
<sequence length="230" mass="23795">MNYPAHLDLRCYVVTGSGTDDDIVATAARSAAGGAGVIQVRSKPITAARLLGLAEKVALAVAEVNPDAKTLIDDRVDTAAILMRRGIPIHGVHVGQEDIPVAAVRELLGPDAIIGLTTGTADLIRQANAYADILDYVGAGPFRPTPTKDSGRKPIGLSGYPELVELSQLPIVAIGDVQPADVRDLAATGISGVAMVRAFSEAHKTGSDTQVAEQVIADFKVGAQAMGVRA</sequence>
<comment type="cofactor">
    <cofactor evidence="10">
        <name>Mg(2+)</name>
        <dbReference type="ChEBI" id="CHEBI:18420"/>
    </cofactor>
    <text evidence="10">Binds 1 Mg(2+) ion per subunit.</text>
</comment>
<keyword evidence="6 10" id="KW-0784">Thiamine biosynthesis</keyword>
<evidence type="ECO:0000256" key="2">
    <source>
        <dbReference type="ARBA" id="ARBA00005165"/>
    </source>
</evidence>
<keyword evidence="3 10" id="KW-0808">Transferase</keyword>
<comment type="catalytic activity">
    <reaction evidence="9 10">
        <text>2-[(2R,5Z)-2-carboxy-4-methylthiazol-5(2H)-ylidene]ethyl phosphate + 4-amino-2-methyl-5-(diphosphooxymethyl)pyrimidine + 2 H(+) = thiamine phosphate + CO2 + diphosphate</text>
        <dbReference type="Rhea" id="RHEA:47844"/>
        <dbReference type="ChEBI" id="CHEBI:15378"/>
        <dbReference type="ChEBI" id="CHEBI:16526"/>
        <dbReference type="ChEBI" id="CHEBI:33019"/>
        <dbReference type="ChEBI" id="CHEBI:37575"/>
        <dbReference type="ChEBI" id="CHEBI:57841"/>
        <dbReference type="ChEBI" id="CHEBI:62899"/>
        <dbReference type="EC" id="2.5.1.3"/>
    </reaction>
</comment>
<feature type="binding site" evidence="10">
    <location>
        <position position="148"/>
    </location>
    <ligand>
        <name>4-amino-2-methyl-5-(diphosphooxymethyl)pyrimidine</name>
        <dbReference type="ChEBI" id="CHEBI:57841"/>
    </ligand>
</feature>
<feature type="binding site" evidence="10">
    <location>
        <position position="117"/>
    </location>
    <ligand>
        <name>4-amino-2-methyl-5-(diphosphooxymethyl)pyrimidine</name>
        <dbReference type="ChEBI" id="CHEBI:57841"/>
    </ligand>
</feature>
<dbReference type="Gene3D" id="3.20.20.70">
    <property type="entry name" value="Aldolase class I"/>
    <property type="match status" value="1"/>
</dbReference>
<evidence type="ECO:0000256" key="6">
    <source>
        <dbReference type="ARBA" id="ARBA00022977"/>
    </source>
</evidence>
<proteinExistence type="inferred from homology"/>
<dbReference type="CDD" id="cd00564">
    <property type="entry name" value="TMP_TenI"/>
    <property type="match status" value="1"/>
</dbReference>
<dbReference type="GO" id="GO:0005737">
    <property type="term" value="C:cytoplasm"/>
    <property type="evidence" value="ECO:0007669"/>
    <property type="project" value="TreeGrafter"/>
</dbReference>
<name>A0A177IPG0_9CORY</name>
<dbReference type="InterPro" id="IPR036206">
    <property type="entry name" value="ThiamineP_synth_sf"/>
</dbReference>
<dbReference type="STRING" id="1705.CA21670_03705"/>
<dbReference type="PANTHER" id="PTHR20857">
    <property type="entry name" value="THIAMINE-PHOSPHATE PYROPHOSPHORYLASE"/>
    <property type="match status" value="1"/>
</dbReference>